<sequence length="106" mass="11833">MPKVMSRVISLCQLDDAMRFDCCTICTPGNEIEPTSAAPIPKTIITKMSIATFQATTSSAVKRGTSLSEFRIIFLGTNTIKLQMIVSGPLSMYSHKTLFSRIWYEY</sequence>
<comment type="caution">
    <text evidence="1">The sequence shown here is derived from an EMBL/GenBank/DDBJ whole genome shotgun (WGS) entry which is preliminary data.</text>
</comment>
<dbReference type="AlphaFoldDB" id="A0A4Z1KDF2"/>
<dbReference type="EMBL" id="PQXO01000607">
    <property type="protein sequence ID" value="TGO83680.1"/>
    <property type="molecule type" value="Genomic_DNA"/>
</dbReference>
<name>A0A4Z1KDF2_9HELO</name>
<gene>
    <name evidence="1" type="ORF">BPOR_0608g00030</name>
</gene>
<reference evidence="1 2" key="1">
    <citation type="submission" date="2017-12" db="EMBL/GenBank/DDBJ databases">
        <title>Comparative genomics of Botrytis spp.</title>
        <authorList>
            <person name="Valero-Jimenez C.A."/>
            <person name="Tapia P."/>
            <person name="Veloso J."/>
            <person name="Silva-Moreno E."/>
            <person name="Staats M."/>
            <person name="Valdes J.H."/>
            <person name="Van Kan J.A.L."/>
        </authorList>
    </citation>
    <scope>NUCLEOTIDE SEQUENCE [LARGE SCALE GENOMIC DNA]</scope>
    <source>
        <strain evidence="1 2">MUCL3349</strain>
    </source>
</reference>
<evidence type="ECO:0000313" key="2">
    <source>
        <dbReference type="Proteomes" id="UP000297280"/>
    </source>
</evidence>
<organism evidence="1 2">
    <name type="scientific">Botrytis porri</name>
    <dbReference type="NCBI Taxonomy" id="87229"/>
    <lineage>
        <taxon>Eukaryota</taxon>
        <taxon>Fungi</taxon>
        <taxon>Dikarya</taxon>
        <taxon>Ascomycota</taxon>
        <taxon>Pezizomycotina</taxon>
        <taxon>Leotiomycetes</taxon>
        <taxon>Helotiales</taxon>
        <taxon>Sclerotiniaceae</taxon>
        <taxon>Botrytis</taxon>
    </lineage>
</organism>
<evidence type="ECO:0000313" key="1">
    <source>
        <dbReference type="EMBL" id="TGO83680.1"/>
    </source>
</evidence>
<protein>
    <submittedName>
        <fullName evidence="1">Uncharacterized protein</fullName>
    </submittedName>
</protein>
<keyword evidence="2" id="KW-1185">Reference proteome</keyword>
<accession>A0A4Z1KDF2</accession>
<dbReference type="Proteomes" id="UP000297280">
    <property type="component" value="Unassembled WGS sequence"/>
</dbReference>
<proteinExistence type="predicted"/>